<proteinExistence type="predicted"/>
<gene>
    <name evidence="1" type="ORF">WDJ50_10700</name>
</gene>
<evidence type="ECO:0000313" key="1">
    <source>
        <dbReference type="EMBL" id="WYF43880.1"/>
    </source>
</evidence>
<dbReference type="AlphaFoldDB" id="A0AAU6Q0Y9"/>
<protein>
    <submittedName>
        <fullName evidence="1">Uncharacterized protein</fullName>
    </submittedName>
</protein>
<dbReference type="RefSeq" id="WP_339094940.1">
    <property type="nucleotide sequence ID" value="NZ_CP149782.1"/>
</dbReference>
<accession>A0AAU6Q0Y9</accession>
<reference evidence="1" key="1">
    <citation type="submission" date="2024-03" db="EMBL/GenBank/DDBJ databases">
        <title>Deinococcus weizhi sp. nov., isolated from human skin.</title>
        <authorList>
            <person name="Wei Z."/>
            <person name="Tian F."/>
            <person name="Yang C."/>
            <person name="Xin L.T."/>
            <person name="Wen Z.J."/>
            <person name="Lan K.C."/>
            <person name="Yu L."/>
            <person name="Zhe W."/>
            <person name="Dan F.D."/>
            <person name="Jun W."/>
            <person name="Rui Z."/>
            <person name="Yong X.J."/>
            <person name="Ting Y."/>
            <person name="Wei X."/>
            <person name="Xu Z.G."/>
            <person name="Xin Z."/>
            <person name="Dong F.G."/>
            <person name="Ni X.M."/>
            <person name="Zheng M.G."/>
            <person name="Chun Y."/>
            <person name="Qian W.X."/>
        </authorList>
    </citation>
    <scope>NUCLEOTIDE SEQUENCE</scope>
    <source>
        <strain evidence="1">VB142</strain>
    </source>
</reference>
<dbReference type="EMBL" id="CP149782">
    <property type="protein sequence ID" value="WYF43880.1"/>
    <property type="molecule type" value="Genomic_DNA"/>
</dbReference>
<name>A0AAU6Q0Y9_9DEIO</name>
<sequence length="164" mass="19471">MTPRMRPEWYELLKGVHYIGYHTERTMSYHYDEAQDFTLATTNQSEVREIQDLIKRGGMKAVIWVIEGWLNNDGYTEYYLREVFHPRSIRRAIRDDTLGAKKKFEYIVEGHGQSFKDGVLLNNHNWFYDFLEENGNFGFGLDNLRSEKAKSSFLDIARPFFILK</sequence>
<organism evidence="1">
    <name type="scientific">Deinococcus sp. VB142</name>
    <dbReference type="NCBI Taxonomy" id="3112952"/>
    <lineage>
        <taxon>Bacteria</taxon>
        <taxon>Thermotogati</taxon>
        <taxon>Deinococcota</taxon>
        <taxon>Deinococci</taxon>
        <taxon>Deinococcales</taxon>
        <taxon>Deinococcaceae</taxon>
        <taxon>Deinococcus</taxon>
    </lineage>
</organism>